<dbReference type="Proteomes" id="UP000236630">
    <property type="component" value="Unassembled WGS sequence"/>
</dbReference>
<feature type="repeat" description="PPR" evidence="3">
    <location>
        <begin position="417"/>
        <end position="451"/>
    </location>
</feature>
<dbReference type="SUPFAM" id="SSF81901">
    <property type="entry name" value="HCP-like"/>
    <property type="match status" value="1"/>
</dbReference>
<evidence type="ECO:0000256" key="3">
    <source>
        <dbReference type="PROSITE-ProRule" id="PRU00708"/>
    </source>
</evidence>
<feature type="repeat" description="PPR" evidence="3">
    <location>
        <begin position="522"/>
        <end position="556"/>
    </location>
</feature>
<evidence type="ECO:0000256" key="1">
    <source>
        <dbReference type="ARBA" id="ARBA00007626"/>
    </source>
</evidence>
<reference evidence="4 5" key="1">
    <citation type="journal article" date="2017" name="Front. Genet.">
        <title>Draft sequencing of the heterozygous diploid genome of Satsuma (Citrus unshiu Marc.) using a hybrid assembly approach.</title>
        <authorList>
            <person name="Shimizu T."/>
            <person name="Tanizawa Y."/>
            <person name="Mochizuki T."/>
            <person name="Nagasaki H."/>
            <person name="Yoshioka T."/>
            <person name="Toyoda A."/>
            <person name="Fujiyama A."/>
            <person name="Kaminuma E."/>
            <person name="Nakamura Y."/>
        </authorList>
    </citation>
    <scope>NUCLEOTIDE SEQUENCE [LARGE SCALE GENOMIC DNA]</scope>
    <source>
        <strain evidence="5">cv. Miyagawa wase</strain>
    </source>
</reference>
<comment type="caution">
    <text evidence="4">The sequence shown here is derived from an EMBL/GenBank/DDBJ whole genome shotgun (WGS) entry which is preliminary data.</text>
</comment>
<proteinExistence type="inferred from homology"/>
<feature type="repeat" description="PPR" evidence="3">
    <location>
        <begin position="487"/>
        <end position="521"/>
    </location>
</feature>
<dbReference type="Pfam" id="PF01535">
    <property type="entry name" value="PPR"/>
    <property type="match status" value="4"/>
</dbReference>
<feature type="repeat" description="PPR" evidence="3">
    <location>
        <begin position="452"/>
        <end position="486"/>
    </location>
</feature>
<sequence length="622" mass="70904">MAMVISSSSDCSSALINTTYTCMKKSYRHTLFSTCKAFPFVTVNPSSIINHRFFQVNASTNFPTIELNRDSHHQTAVPDAKKFDSFLHGMLKDPQTQELAYDYYNEAKKLPEFRPEKSTLKLLIRYLVQSKKWDSIVSLSEDFKIYNVLPDAHTCSRLVASCVRARKFKIANTLLQVFITDGEIALLAFNSAMGGYNKLHMYYSTILVYEKMKSAGIVLDSGCYCQIMEAYYKIGDSEKVAALFLECESRELDSTPFSTHMYKILCDSLGKSGRAFEALKFFRDMKEKGILEDPSIYASLICSFASITEVKLAEELFKEAEEKGMLRDPELAEELFKEAEEKGMLRDPEVFLKLVLMYIEEGLVEKTLDVVESMKNAKLKISDCISCAIVNGFSKRRGYWAAVKVYEQLISQGCIPGQVTYASIINAYCRIGLYSKAEKVFIEMQLKGFDKCVVAYSTMVAMYGKTGRIRDAMRLVAKMKAKGCEPNVWIYNSLMDMHGRAKNLRQVEKLWKEMERRKVTPDKVSYTTVISAYNRAREFDMCVKFYNEFRMNGGVIDRAIAGIMVGVFSKLSQIEELVKLLQDMKSEGTKLDERLYHSAMNALRDAGLQMQAQWLQQNFEGT</sequence>
<dbReference type="PANTHER" id="PTHR47936:SF1">
    <property type="entry name" value="PENTATRICOPEPTIDE REPEAT-CONTAINING PROTEIN GUN1, CHLOROPLASTIC"/>
    <property type="match status" value="1"/>
</dbReference>
<evidence type="ECO:0000313" key="4">
    <source>
        <dbReference type="EMBL" id="GAY67284.1"/>
    </source>
</evidence>
<dbReference type="PANTHER" id="PTHR47936">
    <property type="entry name" value="PPR_LONG DOMAIN-CONTAINING PROTEIN"/>
    <property type="match status" value="1"/>
</dbReference>
<dbReference type="InterPro" id="IPR011990">
    <property type="entry name" value="TPR-like_helical_dom_sf"/>
</dbReference>
<dbReference type="GO" id="GO:0009507">
    <property type="term" value="C:chloroplast"/>
    <property type="evidence" value="ECO:0007669"/>
    <property type="project" value="TreeGrafter"/>
</dbReference>
<comment type="similarity">
    <text evidence="1">Belongs to the PPR family. P subfamily.</text>
</comment>
<evidence type="ECO:0008006" key="6">
    <source>
        <dbReference type="Google" id="ProtNLM"/>
    </source>
</evidence>
<feature type="repeat" description="PPR" evidence="3">
    <location>
        <begin position="293"/>
        <end position="327"/>
    </location>
</feature>
<dbReference type="InterPro" id="IPR002885">
    <property type="entry name" value="PPR_rpt"/>
</dbReference>
<evidence type="ECO:0000256" key="2">
    <source>
        <dbReference type="ARBA" id="ARBA00022737"/>
    </source>
</evidence>
<dbReference type="Pfam" id="PF12854">
    <property type="entry name" value="PPR_1"/>
    <property type="match status" value="1"/>
</dbReference>
<gene>
    <name evidence="4" type="ORF">CUMW_255350</name>
</gene>
<keyword evidence="2" id="KW-0677">Repeat</keyword>
<dbReference type="AlphaFoldDB" id="A0A2H5QRP7"/>
<dbReference type="PROSITE" id="PS51375">
    <property type="entry name" value="PPR"/>
    <property type="match status" value="6"/>
</dbReference>
<dbReference type="Gene3D" id="1.25.40.10">
    <property type="entry name" value="Tetratricopeptide repeat domain"/>
    <property type="match status" value="5"/>
</dbReference>
<dbReference type="EMBL" id="BDQV01000683">
    <property type="protein sequence ID" value="GAY67284.1"/>
    <property type="molecule type" value="Genomic_DNA"/>
</dbReference>
<evidence type="ECO:0000313" key="5">
    <source>
        <dbReference type="Proteomes" id="UP000236630"/>
    </source>
</evidence>
<dbReference type="GO" id="GO:0031930">
    <property type="term" value="P:mitochondria-nucleus signaling pathway"/>
    <property type="evidence" value="ECO:0007669"/>
    <property type="project" value="TreeGrafter"/>
</dbReference>
<organism evidence="4 5">
    <name type="scientific">Citrus unshiu</name>
    <name type="common">Satsuma mandarin</name>
    <name type="synonym">Citrus nobilis var. unshiu</name>
    <dbReference type="NCBI Taxonomy" id="55188"/>
    <lineage>
        <taxon>Eukaryota</taxon>
        <taxon>Viridiplantae</taxon>
        <taxon>Streptophyta</taxon>
        <taxon>Embryophyta</taxon>
        <taxon>Tracheophyta</taxon>
        <taxon>Spermatophyta</taxon>
        <taxon>Magnoliopsida</taxon>
        <taxon>eudicotyledons</taxon>
        <taxon>Gunneridae</taxon>
        <taxon>Pentapetalae</taxon>
        <taxon>rosids</taxon>
        <taxon>malvids</taxon>
        <taxon>Sapindales</taxon>
        <taxon>Rutaceae</taxon>
        <taxon>Aurantioideae</taxon>
        <taxon>Citrus</taxon>
    </lineage>
</organism>
<keyword evidence="5" id="KW-1185">Reference proteome</keyword>
<dbReference type="Pfam" id="PF13041">
    <property type="entry name" value="PPR_2"/>
    <property type="match status" value="1"/>
</dbReference>
<accession>A0A2H5QRP7</accession>
<protein>
    <recommendedName>
        <fullName evidence="6">Pentacotripeptide-repeat region of PRORP domain-containing protein</fullName>
    </recommendedName>
</protein>
<dbReference type="GO" id="GO:0010019">
    <property type="term" value="P:chloroplast-nucleus signaling pathway"/>
    <property type="evidence" value="ECO:0007669"/>
    <property type="project" value="TreeGrafter"/>
</dbReference>
<dbReference type="NCBIfam" id="TIGR00756">
    <property type="entry name" value="PPR"/>
    <property type="match status" value="5"/>
</dbReference>
<name>A0A2H5QRP7_CITUN</name>
<feature type="repeat" description="PPR" evidence="3">
    <location>
        <begin position="258"/>
        <end position="292"/>
    </location>
</feature>